<dbReference type="SUPFAM" id="SSF53474">
    <property type="entry name" value="alpha/beta-Hydrolases"/>
    <property type="match status" value="1"/>
</dbReference>
<evidence type="ECO:0000313" key="3">
    <source>
        <dbReference type="Proteomes" id="UP000233781"/>
    </source>
</evidence>
<accession>A0A2N3YHT4</accession>
<dbReference type="AlphaFoldDB" id="A0A2N3YHT4"/>
<dbReference type="PANTHER" id="PTHR43194">
    <property type="entry name" value="HYDROLASE ALPHA/BETA FOLD FAMILY"/>
    <property type="match status" value="1"/>
</dbReference>
<sequence>MERVDVGGGVHLARLVRVARTSQVAPPVVLLPGTGLTARDWDHVAHDLAAHRTTHAVDLRGHGDSDRPGRYSTALMAADVAALLDVLDEPAVDLVGHSLGGLVALRVAAERPGRVRRLVLEDVGMPHPRAPSPPSRPPGELAFDWAVVEQVRPEIDDPHPGWRELVPQVVAPTLVVGGGAASHVDQGHVRELVQALPDGRLAVIEAGHLVHATEPRRFVAAVRDFLAD</sequence>
<feature type="domain" description="AB hydrolase-1" evidence="1">
    <location>
        <begin position="26"/>
        <end position="126"/>
    </location>
</feature>
<protein>
    <submittedName>
        <fullName evidence="2">Alpha/beta hydrolase family protein</fullName>
    </submittedName>
</protein>
<keyword evidence="3" id="KW-1185">Reference proteome</keyword>
<dbReference type="Proteomes" id="UP000233781">
    <property type="component" value="Unassembled WGS sequence"/>
</dbReference>
<name>A0A2N3YHT4_9MICO</name>
<reference evidence="2 3" key="1">
    <citation type="submission" date="2017-12" db="EMBL/GenBank/DDBJ databases">
        <title>Sequencing the genomes of 1000 Actinobacteria strains.</title>
        <authorList>
            <person name="Klenk H.-P."/>
        </authorList>
    </citation>
    <scope>NUCLEOTIDE SEQUENCE [LARGE SCALE GENOMIC DNA]</scope>
    <source>
        <strain evidence="2 3">DSM 12806</strain>
    </source>
</reference>
<dbReference type="EMBL" id="PJNE01000001">
    <property type="protein sequence ID" value="PKW26399.1"/>
    <property type="molecule type" value="Genomic_DNA"/>
</dbReference>
<dbReference type="InterPro" id="IPR000073">
    <property type="entry name" value="AB_hydrolase_1"/>
</dbReference>
<dbReference type="Gene3D" id="3.40.50.1820">
    <property type="entry name" value="alpha/beta hydrolase"/>
    <property type="match status" value="2"/>
</dbReference>
<dbReference type="InterPro" id="IPR050228">
    <property type="entry name" value="Carboxylesterase_BioH"/>
</dbReference>
<organism evidence="2 3">
    <name type="scientific">Phycicoccus duodecadis</name>
    <dbReference type="NCBI Taxonomy" id="173053"/>
    <lineage>
        <taxon>Bacteria</taxon>
        <taxon>Bacillati</taxon>
        <taxon>Actinomycetota</taxon>
        <taxon>Actinomycetes</taxon>
        <taxon>Micrococcales</taxon>
        <taxon>Intrasporangiaceae</taxon>
        <taxon>Phycicoccus</taxon>
    </lineage>
</organism>
<dbReference type="GO" id="GO:0016787">
    <property type="term" value="F:hydrolase activity"/>
    <property type="evidence" value="ECO:0007669"/>
    <property type="project" value="UniProtKB-KW"/>
</dbReference>
<dbReference type="InterPro" id="IPR029058">
    <property type="entry name" value="AB_hydrolase_fold"/>
</dbReference>
<dbReference type="PANTHER" id="PTHR43194:SF2">
    <property type="entry name" value="PEROXISOMAL MEMBRANE PROTEIN LPX1"/>
    <property type="match status" value="1"/>
</dbReference>
<comment type="caution">
    <text evidence="2">The sequence shown here is derived from an EMBL/GenBank/DDBJ whole genome shotgun (WGS) entry which is preliminary data.</text>
</comment>
<proteinExistence type="predicted"/>
<keyword evidence="2" id="KW-0378">Hydrolase</keyword>
<evidence type="ECO:0000313" key="2">
    <source>
        <dbReference type="EMBL" id="PKW26399.1"/>
    </source>
</evidence>
<dbReference type="PRINTS" id="PR00111">
    <property type="entry name" value="ABHYDROLASE"/>
</dbReference>
<gene>
    <name evidence="2" type="ORF">ATL31_1210</name>
</gene>
<dbReference type="Pfam" id="PF00561">
    <property type="entry name" value="Abhydrolase_1"/>
    <property type="match status" value="1"/>
</dbReference>
<evidence type="ECO:0000259" key="1">
    <source>
        <dbReference type="Pfam" id="PF00561"/>
    </source>
</evidence>